<evidence type="ECO:0000256" key="2">
    <source>
        <dbReference type="ARBA" id="ARBA00004924"/>
    </source>
</evidence>
<dbReference type="RefSeq" id="WP_118912218.1">
    <property type="nucleotide sequence ID" value="NZ_CBCRVH010000001.1"/>
</dbReference>
<comment type="pathway">
    <text evidence="2">Siderophore biosynthesis.</text>
</comment>
<evidence type="ECO:0000256" key="6">
    <source>
        <dbReference type="ARBA" id="ARBA00022630"/>
    </source>
</evidence>
<name>A0A417ZBM5_9MICO</name>
<evidence type="ECO:0000256" key="4">
    <source>
        <dbReference type="ARBA" id="ARBA00013076"/>
    </source>
</evidence>
<evidence type="ECO:0000313" key="17">
    <source>
        <dbReference type="Proteomes" id="UP000285376"/>
    </source>
</evidence>
<evidence type="ECO:0000256" key="1">
    <source>
        <dbReference type="ARBA" id="ARBA00001974"/>
    </source>
</evidence>
<organism evidence="16 17">
    <name type="scientific">Dermacoccus abyssi</name>
    <dbReference type="NCBI Taxonomy" id="322596"/>
    <lineage>
        <taxon>Bacteria</taxon>
        <taxon>Bacillati</taxon>
        <taxon>Actinomycetota</taxon>
        <taxon>Actinomycetes</taxon>
        <taxon>Micrococcales</taxon>
        <taxon>Dermacoccaceae</taxon>
        <taxon>Dermacoccus</taxon>
    </lineage>
</organism>
<evidence type="ECO:0000256" key="3">
    <source>
        <dbReference type="ARBA" id="ARBA00007588"/>
    </source>
</evidence>
<dbReference type="EC" id="1.14.13.59" evidence="4"/>
<evidence type="ECO:0000256" key="14">
    <source>
        <dbReference type="ARBA" id="ARBA00032738"/>
    </source>
</evidence>
<dbReference type="AlphaFoldDB" id="A0A417ZBM5"/>
<reference evidence="16 17" key="1">
    <citation type="submission" date="2018-08" db="EMBL/GenBank/DDBJ databases">
        <title>Whole genome sequence analysis of Dermacoccus abyssi bacteria isolated from Deep Mariana trench Micromonospora spp reveals genes involved in the environmental adaptation and production of secondary metabolites.</title>
        <authorList>
            <person name="Abdel-Mageed W.M."/>
            <person name="Lehri B."/>
            <person name="Nouioui I."/>
            <person name="Goodfellow I."/>
            <person name="Jaspars M."/>
            <person name="Karlyshev A."/>
        </authorList>
    </citation>
    <scope>NUCLEOTIDE SEQUENCE [LARGE SCALE GENOMIC DNA]</scope>
    <source>
        <strain evidence="16 17">MT1.1</strain>
    </source>
</reference>
<dbReference type="PANTHER" id="PTHR42802">
    <property type="entry name" value="MONOOXYGENASE"/>
    <property type="match status" value="1"/>
</dbReference>
<accession>A0A417ZBM5</accession>
<keyword evidence="9" id="KW-0560">Oxidoreductase</keyword>
<comment type="catalytic activity">
    <reaction evidence="15">
        <text>L-lysine + NADPH + O2 = N(6)-hydroxy-L-lysine + NADP(+) + H2O</text>
        <dbReference type="Rhea" id="RHEA:23228"/>
        <dbReference type="ChEBI" id="CHEBI:15377"/>
        <dbReference type="ChEBI" id="CHEBI:15379"/>
        <dbReference type="ChEBI" id="CHEBI:32551"/>
        <dbReference type="ChEBI" id="CHEBI:57783"/>
        <dbReference type="ChEBI" id="CHEBI:57820"/>
        <dbReference type="ChEBI" id="CHEBI:58349"/>
        <dbReference type="EC" id="1.14.13.59"/>
    </reaction>
</comment>
<protein>
    <recommendedName>
        <fullName evidence="5">L-lysine N6-monooxygenase MbtG</fullName>
        <ecNumber evidence="4">1.14.13.59</ecNumber>
    </recommendedName>
    <alternativeName>
        <fullName evidence="14">Lysine 6-N-hydroxylase</fullName>
    </alternativeName>
    <alternativeName>
        <fullName evidence="13">Lysine N6-hydroxylase</fullName>
    </alternativeName>
    <alternativeName>
        <fullName evidence="11">Lysine-N-oxygenase</fullName>
    </alternativeName>
    <alternativeName>
        <fullName evidence="12">Mycobactin synthase protein G</fullName>
    </alternativeName>
</protein>
<sequence>MSTVHDVLAVGCGPFNLGLAALAEPLDLDVAVLEARGEFFWHPGMMLEGATIQVPFMADLVTMADPTSRWSFLNYLKHHERLYPFYIRESFYPLRAEYDAYCRWVASELESVEFGHHVDRVTYDEGRDAFEARCTLADGTQVTRYGRHLVLGVGTAPHVPESLADLDGVIHTADYLDHRDELAETERVTIVGSGQSAAEVFHDLLVRRGEDAPGDLTWVTRSPRFFPMEYTKLTLEMTSPDYVDHFHALPSARRDALGRDQRNLFKGISGDLIDAIYDTLYEASLHGRVPARLGTAQEVVAAETTADGQLLQLRHLDTDETSTLTSERIVAATGYASRVGCLVEGLPNVQLDERGRPAVTRDFTLDDGRGRIFVQNGEEHTHSLTAPDLGMGAHRNSVILNRILGREAYRVEERIAFQTFGPLHD</sequence>
<evidence type="ECO:0000256" key="10">
    <source>
        <dbReference type="ARBA" id="ARBA00023033"/>
    </source>
</evidence>
<dbReference type="SUPFAM" id="SSF51905">
    <property type="entry name" value="FAD/NAD(P)-binding domain"/>
    <property type="match status" value="2"/>
</dbReference>
<dbReference type="InterPro" id="IPR036188">
    <property type="entry name" value="FAD/NAD-bd_sf"/>
</dbReference>
<evidence type="ECO:0000256" key="11">
    <source>
        <dbReference type="ARBA" id="ARBA00029939"/>
    </source>
</evidence>
<dbReference type="EMBL" id="QWLM01000001">
    <property type="protein sequence ID" value="RHW48025.1"/>
    <property type="molecule type" value="Genomic_DNA"/>
</dbReference>
<evidence type="ECO:0000256" key="13">
    <source>
        <dbReference type="ARBA" id="ARBA00032493"/>
    </source>
</evidence>
<keyword evidence="6" id="KW-0285">Flavoprotein</keyword>
<gene>
    <name evidence="16" type="ORF">D1832_00890</name>
</gene>
<dbReference type="PANTHER" id="PTHR42802:SF1">
    <property type="entry name" value="L-ORNITHINE N(5)-MONOOXYGENASE"/>
    <property type="match status" value="1"/>
</dbReference>
<evidence type="ECO:0000256" key="12">
    <source>
        <dbReference type="ARBA" id="ARBA00031158"/>
    </source>
</evidence>
<keyword evidence="7" id="KW-0274">FAD</keyword>
<comment type="similarity">
    <text evidence="3">Belongs to the lysine N(6)-hydroxylase/L-ornithine N(5)-oxygenase family.</text>
</comment>
<proteinExistence type="inferred from homology"/>
<dbReference type="InterPro" id="IPR025700">
    <property type="entry name" value="Lys/Orn_oxygenase"/>
</dbReference>
<evidence type="ECO:0000256" key="9">
    <source>
        <dbReference type="ARBA" id="ARBA00023002"/>
    </source>
</evidence>
<dbReference type="Proteomes" id="UP000285376">
    <property type="component" value="Unassembled WGS sequence"/>
</dbReference>
<dbReference type="GO" id="GO:0047091">
    <property type="term" value="F:L-lysine 6-monooxygenase (NADPH) activity"/>
    <property type="evidence" value="ECO:0007669"/>
    <property type="project" value="UniProtKB-EC"/>
</dbReference>
<dbReference type="Gene3D" id="3.50.50.60">
    <property type="entry name" value="FAD/NAD(P)-binding domain"/>
    <property type="match status" value="1"/>
</dbReference>
<keyword evidence="8" id="KW-0521">NADP</keyword>
<evidence type="ECO:0000256" key="5">
    <source>
        <dbReference type="ARBA" id="ARBA00016406"/>
    </source>
</evidence>
<evidence type="ECO:0000256" key="15">
    <source>
        <dbReference type="ARBA" id="ARBA00048407"/>
    </source>
</evidence>
<dbReference type="Pfam" id="PF13434">
    <property type="entry name" value="Lys_Orn_oxgnase"/>
    <property type="match status" value="1"/>
</dbReference>
<evidence type="ECO:0000313" key="16">
    <source>
        <dbReference type="EMBL" id="RHW48025.1"/>
    </source>
</evidence>
<comment type="caution">
    <text evidence="16">The sequence shown here is derived from an EMBL/GenBank/DDBJ whole genome shotgun (WGS) entry which is preliminary data.</text>
</comment>
<evidence type="ECO:0000256" key="7">
    <source>
        <dbReference type="ARBA" id="ARBA00022827"/>
    </source>
</evidence>
<evidence type="ECO:0000256" key="8">
    <source>
        <dbReference type="ARBA" id="ARBA00022857"/>
    </source>
</evidence>
<comment type="cofactor">
    <cofactor evidence="1">
        <name>FAD</name>
        <dbReference type="ChEBI" id="CHEBI:57692"/>
    </cofactor>
</comment>
<keyword evidence="10" id="KW-0503">Monooxygenase</keyword>